<keyword evidence="3" id="KW-1185">Reference proteome</keyword>
<dbReference type="OrthoDB" id="4083114at2759"/>
<gene>
    <name evidence="2" type="ORF">CANVERA_P2172</name>
</gene>
<proteinExistence type="predicted"/>
<evidence type="ECO:0000313" key="2">
    <source>
        <dbReference type="EMBL" id="CAI5757659.1"/>
    </source>
</evidence>
<keyword evidence="1" id="KW-0812">Transmembrane</keyword>
<protein>
    <recommendedName>
        <fullName evidence="4">DUF1746 domain-containing protein</fullName>
    </recommendedName>
</protein>
<comment type="caution">
    <text evidence="2">The sequence shown here is derived from an EMBL/GenBank/DDBJ whole genome shotgun (WGS) entry which is preliminary data.</text>
</comment>
<accession>A0A9W4XCW7</accession>
<dbReference type="EMBL" id="CANTUO010000002">
    <property type="protein sequence ID" value="CAI5757659.1"/>
    <property type="molecule type" value="Genomic_DNA"/>
</dbReference>
<feature type="transmembrane region" description="Helical" evidence="1">
    <location>
        <begin position="130"/>
        <end position="152"/>
    </location>
</feature>
<name>A0A9W4XCW7_9ASCO</name>
<dbReference type="Proteomes" id="UP001152885">
    <property type="component" value="Unassembled WGS sequence"/>
</dbReference>
<evidence type="ECO:0008006" key="4">
    <source>
        <dbReference type="Google" id="ProtNLM"/>
    </source>
</evidence>
<feature type="transmembrane region" description="Helical" evidence="1">
    <location>
        <begin position="195"/>
        <end position="218"/>
    </location>
</feature>
<reference evidence="2" key="1">
    <citation type="submission" date="2022-12" db="EMBL/GenBank/DDBJ databases">
        <authorList>
            <person name="Brejova B."/>
        </authorList>
    </citation>
    <scope>NUCLEOTIDE SEQUENCE</scope>
</reference>
<evidence type="ECO:0000256" key="1">
    <source>
        <dbReference type="SAM" id="Phobius"/>
    </source>
</evidence>
<evidence type="ECO:0000313" key="3">
    <source>
        <dbReference type="Proteomes" id="UP001152885"/>
    </source>
</evidence>
<keyword evidence="1" id="KW-0472">Membrane</keyword>
<organism evidence="2 3">
    <name type="scientific">Candida verbasci</name>
    <dbReference type="NCBI Taxonomy" id="1227364"/>
    <lineage>
        <taxon>Eukaryota</taxon>
        <taxon>Fungi</taxon>
        <taxon>Dikarya</taxon>
        <taxon>Ascomycota</taxon>
        <taxon>Saccharomycotina</taxon>
        <taxon>Pichiomycetes</taxon>
        <taxon>Debaryomycetaceae</taxon>
        <taxon>Candida/Lodderomyces clade</taxon>
        <taxon>Candida</taxon>
    </lineage>
</organism>
<sequence length="278" mass="32257">MNYTVPGSYPINNDIFNDNIIQSTASGLIEQEEMSKFENHQFVNMKTKDQYEIVSQIDSLIYILLFYQFIKYCHSASLIPLILQVLAQTLLNSKILTNRESASILSFLLTERDSSTRQAIINNFLHRYCYLVYIKTVFVILYHILFVCVWEVSLTNTDKLQFLPNGSWWFVSFIGEQVPNITGDMSFGTKVIKLGLFQLLFTDLLILFLQLVSYQCIFKQSNVLHIERRLNEEEVYIIRTNLNGNITVPDSEVTPKDKIPTVLKIRLFETLTSESYLS</sequence>
<dbReference type="AlphaFoldDB" id="A0A9W4XCW7"/>
<keyword evidence="1" id="KW-1133">Transmembrane helix</keyword>